<dbReference type="RefSeq" id="WP_307625193.1">
    <property type="nucleotide sequence ID" value="NZ_JAUSZS010000002.1"/>
</dbReference>
<organism evidence="1 2">
    <name type="scientific">Streptomyces turgidiscabies</name>
    <dbReference type="NCBI Taxonomy" id="85558"/>
    <lineage>
        <taxon>Bacteria</taxon>
        <taxon>Bacillati</taxon>
        <taxon>Actinomycetota</taxon>
        <taxon>Actinomycetes</taxon>
        <taxon>Kitasatosporales</taxon>
        <taxon>Streptomycetaceae</taxon>
        <taxon>Streptomyces</taxon>
    </lineage>
</organism>
<name>A0ABU0RGF3_9ACTN</name>
<dbReference type="InterPro" id="IPR054058">
    <property type="entry name" value="HTH_67"/>
</dbReference>
<evidence type="ECO:0000313" key="2">
    <source>
        <dbReference type="Proteomes" id="UP001223072"/>
    </source>
</evidence>
<dbReference type="NCBIfam" id="NF047719">
    <property type="entry name" value="SCO6745_fam_HTH"/>
    <property type="match status" value="1"/>
</dbReference>
<dbReference type="Pfam" id="PF21863">
    <property type="entry name" value="HTH_67"/>
    <property type="match status" value="1"/>
</dbReference>
<sequence length="295" mass="32014">MTQNTAPDSLTFARQTWRTLEPYHGAVYFSPEAASQYAELGVDARTGYFASRSAALGAAPADLVIATFYNFNPQLVRRAIPAAWEAATPQQFTAARLAGIDATLRRILGADVSSPAMARAAELARTAAEVTVHHPQGRPLFAAHAALPWPDAPHLVLWHAQTLLREFRGDGHVAALLTAGLSGIEALVTHAATGDVDAKVLRDSRGWTPEQWEQAVRNLRERGWLDEGPDLALTEDGKRRRAEFEHTTDSLAALPYVTLGPAACAELRSLVRPFSLAVAKELVPWAVDRLNEESA</sequence>
<dbReference type="EMBL" id="JAUSZS010000002">
    <property type="protein sequence ID" value="MDQ0931076.1"/>
    <property type="molecule type" value="Genomic_DNA"/>
</dbReference>
<gene>
    <name evidence="1" type="ORF">QFZ49_000983</name>
</gene>
<dbReference type="Proteomes" id="UP001223072">
    <property type="component" value="Unassembled WGS sequence"/>
</dbReference>
<reference evidence="1 2" key="1">
    <citation type="submission" date="2023-07" db="EMBL/GenBank/DDBJ databases">
        <title>Comparative genomics of wheat-associated soil bacteria to identify genetic determinants of phenazine resistance.</title>
        <authorList>
            <person name="Mouncey N."/>
        </authorList>
    </citation>
    <scope>NUCLEOTIDE SEQUENCE [LARGE SCALE GENOMIC DNA]</scope>
    <source>
        <strain evidence="1 2">W2I16</strain>
    </source>
</reference>
<accession>A0ABU0RGF3</accession>
<evidence type="ECO:0008006" key="3">
    <source>
        <dbReference type="Google" id="ProtNLM"/>
    </source>
</evidence>
<protein>
    <recommendedName>
        <fullName evidence="3">SalK</fullName>
    </recommendedName>
</protein>
<evidence type="ECO:0000313" key="1">
    <source>
        <dbReference type="EMBL" id="MDQ0931076.1"/>
    </source>
</evidence>
<proteinExistence type="predicted"/>
<keyword evidence="2" id="KW-1185">Reference proteome</keyword>
<comment type="caution">
    <text evidence="1">The sequence shown here is derived from an EMBL/GenBank/DDBJ whole genome shotgun (WGS) entry which is preliminary data.</text>
</comment>